<feature type="transmembrane region" description="Helical" evidence="1">
    <location>
        <begin position="177"/>
        <end position="198"/>
    </location>
</feature>
<gene>
    <name evidence="2" type="ORF">HELGO_WM30902</name>
</gene>
<proteinExistence type="predicted"/>
<keyword evidence="1" id="KW-1133">Transmembrane helix</keyword>
<dbReference type="AlphaFoldDB" id="A0A6S6S9K6"/>
<accession>A0A6S6S9K6</accession>
<evidence type="ECO:0008006" key="3">
    <source>
        <dbReference type="Google" id="ProtNLM"/>
    </source>
</evidence>
<sequence length="222" mass="25819">MSIKYSEQSRIFRDFRSIPYSDYYYLIRFYEQYDQDLDHLPFDESLIMSYYYANALFETQEYDIQIETSNYILEQSIINNVRYIDGEDVYMTVLHKKAYAHLKLGEIETAQKLATQLVRLDHNQYAYSILLRACFLAKRPSWIRPVLTASSISTILGGIITIIFSFFYLSLPAQAVLLPYGLLLLAAIGLFATAVGYYKYIMSPVRQILKQAQIDKKNAKAL</sequence>
<evidence type="ECO:0000313" key="2">
    <source>
        <dbReference type="EMBL" id="CAA6801199.1"/>
    </source>
</evidence>
<reference evidence="2" key="1">
    <citation type="submission" date="2020-01" db="EMBL/GenBank/DDBJ databases">
        <authorList>
            <person name="Meier V. D."/>
            <person name="Meier V D."/>
        </authorList>
    </citation>
    <scope>NUCLEOTIDE SEQUENCE</scope>
    <source>
        <strain evidence="2">HLG_WM_MAG_10</strain>
    </source>
</reference>
<keyword evidence="1" id="KW-0812">Transmembrane</keyword>
<dbReference type="EMBL" id="CACVAQ010000062">
    <property type="protein sequence ID" value="CAA6801199.1"/>
    <property type="molecule type" value="Genomic_DNA"/>
</dbReference>
<keyword evidence="1" id="KW-0472">Membrane</keyword>
<organism evidence="2">
    <name type="scientific">uncultured Aureispira sp</name>
    <dbReference type="NCBI Taxonomy" id="1331704"/>
    <lineage>
        <taxon>Bacteria</taxon>
        <taxon>Pseudomonadati</taxon>
        <taxon>Bacteroidota</taxon>
        <taxon>Saprospiria</taxon>
        <taxon>Saprospirales</taxon>
        <taxon>Saprospiraceae</taxon>
        <taxon>Aureispira</taxon>
        <taxon>environmental samples</taxon>
    </lineage>
</organism>
<evidence type="ECO:0000256" key="1">
    <source>
        <dbReference type="SAM" id="Phobius"/>
    </source>
</evidence>
<feature type="transmembrane region" description="Helical" evidence="1">
    <location>
        <begin position="146"/>
        <end position="171"/>
    </location>
</feature>
<name>A0A6S6S9K6_9BACT</name>
<protein>
    <recommendedName>
        <fullName evidence="3">Tetratricopeptide repeat protein</fullName>
    </recommendedName>
</protein>